<dbReference type="AlphaFoldDB" id="A0A834XC72"/>
<accession>A0A834XC72</accession>
<reference evidence="2" key="1">
    <citation type="submission" date="2020-09" db="EMBL/GenBank/DDBJ databases">
        <title>Genome-Enabled Discovery of Anthraquinone Biosynthesis in Senna tora.</title>
        <authorList>
            <person name="Kang S.-H."/>
            <person name="Pandey R.P."/>
            <person name="Lee C.-M."/>
            <person name="Sim J.-S."/>
            <person name="Jeong J.-T."/>
            <person name="Choi B.-S."/>
            <person name="Jung M."/>
            <person name="Ginzburg D."/>
            <person name="Zhao K."/>
            <person name="Won S.Y."/>
            <person name="Oh T.-J."/>
            <person name="Yu Y."/>
            <person name="Kim N.-H."/>
            <person name="Lee O.R."/>
            <person name="Lee T.-H."/>
            <person name="Bashyal P."/>
            <person name="Kim T.-S."/>
            <person name="Lee W.-H."/>
            <person name="Kawkins C."/>
            <person name="Kim C.-K."/>
            <person name="Kim J.S."/>
            <person name="Ahn B.O."/>
            <person name="Rhee S.Y."/>
            <person name="Sohng J.K."/>
        </authorList>
    </citation>
    <scope>NUCLEOTIDE SEQUENCE</scope>
    <source>
        <tissue evidence="2">Leaf</tissue>
    </source>
</reference>
<organism evidence="2 3">
    <name type="scientific">Senna tora</name>
    <dbReference type="NCBI Taxonomy" id="362788"/>
    <lineage>
        <taxon>Eukaryota</taxon>
        <taxon>Viridiplantae</taxon>
        <taxon>Streptophyta</taxon>
        <taxon>Embryophyta</taxon>
        <taxon>Tracheophyta</taxon>
        <taxon>Spermatophyta</taxon>
        <taxon>Magnoliopsida</taxon>
        <taxon>eudicotyledons</taxon>
        <taxon>Gunneridae</taxon>
        <taxon>Pentapetalae</taxon>
        <taxon>rosids</taxon>
        <taxon>fabids</taxon>
        <taxon>Fabales</taxon>
        <taxon>Fabaceae</taxon>
        <taxon>Caesalpinioideae</taxon>
        <taxon>Cassia clade</taxon>
        <taxon>Senna</taxon>
    </lineage>
</organism>
<gene>
    <name evidence="2" type="ORF">G2W53_003996</name>
</gene>
<dbReference type="EMBL" id="JAAIUW010000002">
    <property type="protein sequence ID" value="KAF7841698.1"/>
    <property type="molecule type" value="Genomic_DNA"/>
</dbReference>
<keyword evidence="3" id="KW-1185">Reference proteome</keyword>
<dbReference type="Proteomes" id="UP000634136">
    <property type="component" value="Unassembled WGS sequence"/>
</dbReference>
<protein>
    <submittedName>
        <fullName evidence="2">Uncharacterized protein</fullName>
    </submittedName>
</protein>
<proteinExistence type="predicted"/>
<feature type="region of interest" description="Disordered" evidence="1">
    <location>
        <begin position="1"/>
        <end position="21"/>
    </location>
</feature>
<evidence type="ECO:0000313" key="2">
    <source>
        <dbReference type="EMBL" id="KAF7841698.1"/>
    </source>
</evidence>
<sequence>MLTRKPISQRAERGANTSQEKVQRNGLDIMDCGSDMLIYIRWMILFTMMDKYNEKWLFAHVTM</sequence>
<evidence type="ECO:0000313" key="3">
    <source>
        <dbReference type="Proteomes" id="UP000634136"/>
    </source>
</evidence>
<comment type="caution">
    <text evidence="2">The sequence shown here is derived from an EMBL/GenBank/DDBJ whole genome shotgun (WGS) entry which is preliminary data.</text>
</comment>
<evidence type="ECO:0000256" key="1">
    <source>
        <dbReference type="SAM" id="MobiDB-lite"/>
    </source>
</evidence>
<name>A0A834XC72_9FABA</name>